<evidence type="ECO:0000256" key="2">
    <source>
        <dbReference type="ARBA" id="ARBA00008314"/>
    </source>
</evidence>
<feature type="region of interest" description="Disordered" evidence="15">
    <location>
        <begin position="626"/>
        <end position="651"/>
    </location>
</feature>
<dbReference type="Gene3D" id="2.30.30.360">
    <property type="entry name" value="Myosin S1 fragment, N-terminal"/>
    <property type="match status" value="1"/>
</dbReference>
<dbReference type="FunFam" id="1.20.5.370:FF:000001">
    <property type="entry name" value="Myosin heavy chain"/>
    <property type="match status" value="1"/>
</dbReference>
<comment type="function">
    <text evidence="12">Muscle contraction.</text>
</comment>
<dbReference type="FunFam" id="1.20.5.4820:FF:000002">
    <property type="entry name" value="Myosin heavy chain 10"/>
    <property type="match status" value="1"/>
</dbReference>
<dbReference type="PANTHER" id="PTHR45615">
    <property type="entry name" value="MYOSIN HEAVY CHAIN, NON-MUSCLE"/>
    <property type="match status" value="1"/>
</dbReference>
<dbReference type="FunFam" id="1.20.5.370:FF:000010">
    <property type="entry name" value="Myosin heavy chain, isoform G"/>
    <property type="match status" value="1"/>
</dbReference>
<dbReference type="PROSITE" id="PS51456">
    <property type="entry name" value="MYOSIN_MOTOR"/>
    <property type="match status" value="1"/>
</dbReference>
<dbReference type="FunFam" id="1.20.120.720:FF:000001">
    <property type="entry name" value="Myosin heavy chain, muscle"/>
    <property type="match status" value="1"/>
</dbReference>
<keyword evidence="4" id="KW-0963">Cytoplasm</keyword>
<dbReference type="GO" id="GO:0000146">
    <property type="term" value="F:microfilament motor activity"/>
    <property type="evidence" value="ECO:0007669"/>
    <property type="project" value="TreeGrafter"/>
</dbReference>
<dbReference type="FunFam" id="1.10.10.820:FF:000001">
    <property type="entry name" value="Myosin heavy chain"/>
    <property type="match status" value="1"/>
</dbReference>
<evidence type="ECO:0000256" key="12">
    <source>
        <dbReference type="ARBA" id="ARBA00037488"/>
    </source>
</evidence>
<keyword evidence="6 14" id="KW-0067">ATP-binding</keyword>
<evidence type="ECO:0000256" key="6">
    <source>
        <dbReference type="ARBA" id="ARBA00022840"/>
    </source>
</evidence>
<dbReference type="InterPro" id="IPR004009">
    <property type="entry name" value="SH3_Myosin"/>
</dbReference>
<dbReference type="FunFam" id="1.20.58.530:FF:000001">
    <property type="entry name" value="Myosin heavy chain"/>
    <property type="match status" value="1"/>
</dbReference>
<dbReference type="FunFam" id="1.20.5.340:FF:000036">
    <property type="entry name" value="Myosin heavy chain"/>
    <property type="match status" value="1"/>
</dbReference>
<dbReference type="SUPFAM" id="SSF90257">
    <property type="entry name" value="Myosin rod fragments"/>
    <property type="match status" value="6"/>
</dbReference>
<evidence type="ECO:0000256" key="8">
    <source>
        <dbReference type="ARBA" id="ARBA00023123"/>
    </source>
</evidence>
<dbReference type="Gene3D" id="3.40.850.10">
    <property type="entry name" value="Kinesin motor domain"/>
    <property type="match status" value="1"/>
</dbReference>
<dbReference type="FunFam" id="1.20.5.340:FF:000021">
    <property type="entry name" value="Myosin heavy chain, isoform G"/>
    <property type="match status" value="1"/>
</dbReference>
<dbReference type="Gene3D" id="1.20.120.720">
    <property type="entry name" value="Myosin VI head, motor domain, U50 subdomain"/>
    <property type="match status" value="1"/>
</dbReference>
<evidence type="ECO:0000256" key="15">
    <source>
        <dbReference type="SAM" id="MobiDB-lite"/>
    </source>
</evidence>
<keyword evidence="11 14" id="KW-0009">Actin-binding</keyword>
<reference evidence="20" key="2">
    <citation type="submission" date="2025-04" db="UniProtKB">
        <authorList>
            <consortium name="RefSeq"/>
        </authorList>
    </citation>
    <scope>IDENTIFICATION</scope>
    <source>
        <strain evidence="20">DH4</strain>
        <tissue evidence="20">Whole body</tissue>
    </source>
</reference>
<dbReference type="Gene3D" id="1.20.5.340">
    <property type="match status" value="5"/>
</dbReference>
<dbReference type="FunFam" id="2.30.30.360:FF:000001">
    <property type="entry name" value="Myosin heavy chain"/>
    <property type="match status" value="1"/>
</dbReference>
<dbReference type="EnsemblMetazoa" id="XM_006569799">
    <property type="protein sequence ID" value="XP_006569862"/>
    <property type="gene ID" value="LOC409843"/>
</dbReference>
<dbReference type="Gene3D" id="1.10.10.820">
    <property type="match status" value="1"/>
</dbReference>
<dbReference type="Gene3D" id="1.20.5.370">
    <property type="match status" value="4"/>
</dbReference>
<dbReference type="InterPro" id="IPR014751">
    <property type="entry name" value="XRCC4-like_C"/>
</dbReference>
<keyword evidence="10" id="KW-0514">Muscle protein</keyword>
<dbReference type="Pfam" id="PF02736">
    <property type="entry name" value="Myosin_N"/>
    <property type="match status" value="1"/>
</dbReference>
<evidence type="ECO:0000256" key="7">
    <source>
        <dbReference type="ARBA" id="ARBA00023054"/>
    </source>
</evidence>
<dbReference type="PROSITE" id="PS50096">
    <property type="entry name" value="IQ"/>
    <property type="match status" value="1"/>
</dbReference>
<dbReference type="GO" id="GO:0005524">
    <property type="term" value="F:ATP binding"/>
    <property type="evidence" value="ECO:0007669"/>
    <property type="project" value="UniProtKB-UniRule"/>
</dbReference>
<gene>
    <name evidence="20" type="primary">LOC409843</name>
</gene>
<dbReference type="InterPro" id="IPR001609">
    <property type="entry name" value="Myosin_head_motor_dom-like"/>
</dbReference>
<evidence type="ECO:0000313" key="19">
    <source>
        <dbReference type="Proteomes" id="UP000005203"/>
    </source>
</evidence>
<feature type="binding site" evidence="14">
    <location>
        <begin position="180"/>
        <end position="187"/>
    </location>
    <ligand>
        <name>ATP</name>
        <dbReference type="ChEBI" id="CHEBI:30616"/>
    </ligand>
</feature>
<feature type="region of interest" description="Disordered" evidence="15">
    <location>
        <begin position="1922"/>
        <end position="1967"/>
    </location>
</feature>
<dbReference type="GO" id="GO:0031672">
    <property type="term" value="C:A band"/>
    <property type="evidence" value="ECO:0007669"/>
    <property type="project" value="UniProtKB-ARBA"/>
</dbReference>
<dbReference type="CTD" id="35007"/>
<evidence type="ECO:0000256" key="3">
    <source>
        <dbReference type="ARBA" id="ARBA00022433"/>
    </source>
</evidence>
<evidence type="ECO:0000256" key="11">
    <source>
        <dbReference type="ARBA" id="ARBA00023203"/>
    </source>
</evidence>
<feature type="domain" description="Myosin motor" evidence="16">
    <location>
        <begin position="87"/>
        <end position="782"/>
    </location>
</feature>
<dbReference type="FunFam" id="1.20.5.340:FF:000050">
    <property type="entry name" value="Myosin heavy chain, muscle"/>
    <property type="match status" value="1"/>
</dbReference>
<feature type="region of interest" description="Disordered" evidence="15">
    <location>
        <begin position="1828"/>
        <end position="1849"/>
    </location>
</feature>
<evidence type="ECO:0000256" key="5">
    <source>
        <dbReference type="ARBA" id="ARBA00022741"/>
    </source>
</evidence>
<dbReference type="GO" id="GO:0040011">
    <property type="term" value="P:locomotion"/>
    <property type="evidence" value="ECO:0007669"/>
    <property type="project" value="UniProtKB-ARBA"/>
</dbReference>
<evidence type="ECO:0000259" key="16">
    <source>
        <dbReference type="PROSITE" id="PS51456"/>
    </source>
</evidence>
<dbReference type="FunFam" id="1.20.5.370:FF:000009">
    <property type="entry name" value="Myosin heavy chain, isoform G"/>
    <property type="match status" value="1"/>
</dbReference>
<keyword evidence="5 14" id="KW-0547">Nucleotide-binding</keyword>
<dbReference type="Gene3D" id="1.20.58.530">
    <property type="match status" value="1"/>
</dbReference>
<organism evidence="18">
    <name type="scientific">Apis mellifera</name>
    <name type="common">Honeybee</name>
    <dbReference type="NCBI Taxonomy" id="7460"/>
    <lineage>
        <taxon>Eukaryota</taxon>
        <taxon>Metazoa</taxon>
        <taxon>Ecdysozoa</taxon>
        <taxon>Arthropoda</taxon>
        <taxon>Hexapoda</taxon>
        <taxon>Insecta</taxon>
        <taxon>Pterygota</taxon>
        <taxon>Neoptera</taxon>
        <taxon>Endopterygota</taxon>
        <taxon>Hymenoptera</taxon>
        <taxon>Apocrita</taxon>
        <taxon>Aculeata</taxon>
        <taxon>Apoidea</taxon>
        <taxon>Anthophila</taxon>
        <taxon>Apidae</taxon>
        <taxon>Apis</taxon>
    </lineage>
</organism>
<evidence type="ECO:0000259" key="17">
    <source>
        <dbReference type="PROSITE" id="PS51844"/>
    </source>
</evidence>
<dbReference type="FunFam" id="1.20.5.340:FF:000038">
    <property type="entry name" value="Myosin heavy chain muscle"/>
    <property type="match status" value="1"/>
</dbReference>
<feature type="region of interest" description="Actin-binding" evidence="14">
    <location>
        <begin position="660"/>
        <end position="682"/>
    </location>
</feature>
<keyword evidence="3" id="KW-0787">Thick filament</keyword>
<dbReference type="GO" id="GO:0031033">
    <property type="term" value="P:myosin filament organization"/>
    <property type="evidence" value="ECO:0007669"/>
    <property type="project" value="UniProtKB-ARBA"/>
</dbReference>
<keyword evidence="9 14" id="KW-0505">Motor protein</keyword>
<reference evidence="18" key="1">
    <citation type="submission" date="2021-01" db="UniProtKB">
        <authorList>
            <consortium name="EnsemblMetazoa"/>
        </authorList>
    </citation>
    <scope>IDENTIFICATION</scope>
    <source>
        <strain evidence="18">DH4</strain>
    </source>
</reference>
<dbReference type="Gene3D" id="1.20.5.4820">
    <property type="match status" value="1"/>
</dbReference>
<dbReference type="SMART" id="SM00015">
    <property type="entry name" value="IQ"/>
    <property type="match status" value="1"/>
</dbReference>
<dbReference type="PROSITE" id="PS51844">
    <property type="entry name" value="SH3_LIKE"/>
    <property type="match status" value="1"/>
</dbReference>
<evidence type="ECO:0000256" key="4">
    <source>
        <dbReference type="ARBA" id="ARBA00022490"/>
    </source>
</evidence>
<dbReference type="GeneID" id="409843"/>
<accession>A0A8B6Z7E2</accession>
<dbReference type="PRINTS" id="PR00193">
    <property type="entry name" value="MYOSINHEAVY"/>
</dbReference>
<evidence type="ECO:0000256" key="14">
    <source>
        <dbReference type="PROSITE-ProRule" id="PRU00782"/>
    </source>
</evidence>
<dbReference type="InterPro" id="IPR008989">
    <property type="entry name" value="Myosin_S1_N"/>
</dbReference>
<dbReference type="GO" id="GO:0048513">
    <property type="term" value="P:animal organ development"/>
    <property type="evidence" value="ECO:0007669"/>
    <property type="project" value="UniProtKB-ARBA"/>
</dbReference>
<dbReference type="GO" id="GO:0016460">
    <property type="term" value="C:myosin II complex"/>
    <property type="evidence" value="ECO:0007669"/>
    <property type="project" value="TreeGrafter"/>
</dbReference>
<name>A0A7M7GYD4_APIME</name>
<evidence type="ECO:0000313" key="18">
    <source>
        <dbReference type="EnsemblMetazoa" id="XP_006569862"/>
    </source>
</evidence>
<dbReference type="GO" id="GO:0045214">
    <property type="term" value="P:sarcomere organization"/>
    <property type="evidence" value="ECO:0007669"/>
    <property type="project" value="UniProtKB-ARBA"/>
</dbReference>
<keyword evidence="7" id="KW-0175">Coiled coil</keyword>
<proteinExistence type="inferred from homology"/>
<feature type="compositionally biased region" description="Gly residues" evidence="15">
    <location>
        <begin position="631"/>
        <end position="640"/>
    </location>
</feature>
<dbReference type="Pfam" id="PF01576">
    <property type="entry name" value="Myosin_tail_1"/>
    <property type="match status" value="1"/>
</dbReference>
<dbReference type="GO" id="GO:0042802">
    <property type="term" value="F:identical protein binding"/>
    <property type="evidence" value="ECO:0007669"/>
    <property type="project" value="UniProtKB-ARBA"/>
</dbReference>
<keyword evidence="8 14" id="KW-0518">Myosin</keyword>
<dbReference type="Proteomes" id="UP000005203">
    <property type="component" value="Linkage group LG8"/>
</dbReference>
<dbReference type="GO" id="GO:0006936">
    <property type="term" value="P:muscle contraction"/>
    <property type="evidence" value="ECO:0007669"/>
    <property type="project" value="TreeGrafter"/>
</dbReference>
<comment type="similarity">
    <text evidence="2 14">Belongs to the TRAFAC class myosin-kinesin ATPase superfamily. Myosin family.</text>
</comment>
<dbReference type="GO" id="GO:0051015">
    <property type="term" value="F:actin filament binding"/>
    <property type="evidence" value="ECO:0007669"/>
    <property type="project" value="InterPro"/>
</dbReference>
<evidence type="ECO:0000256" key="9">
    <source>
        <dbReference type="ARBA" id="ARBA00023175"/>
    </source>
</evidence>
<dbReference type="SMART" id="SM00242">
    <property type="entry name" value="MYSc"/>
    <property type="match status" value="1"/>
</dbReference>
<dbReference type="PANTHER" id="PTHR45615:SF27">
    <property type="entry name" value="MYOSIN HEAVY CHAIN, MUSCLE"/>
    <property type="match status" value="1"/>
</dbReference>
<feature type="domain" description="Myosin N-terminal SH3-like" evidence="17">
    <location>
        <begin position="34"/>
        <end position="83"/>
    </location>
</feature>
<dbReference type="GO" id="GO:0032982">
    <property type="term" value="C:myosin filament"/>
    <property type="evidence" value="ECO:0007669"/>
    <property type="project" value="UniProtKB-KW"/>
</dbReference>
<dbReference type="FunFam" id="1.20.5.370:FF:000008">
    <property type="entry name" value="Myosin heavy chain"/>
    <property type="match status" value="1"/>
</dbReference>
<sequence length="1967" mass="225089">MPKPKPQEGEDPDPTPYLFVSLEQKRIDQTKPYDAKKACWVPDEKEGYVLGEIKATKGDVVSVGLPGGETKDFKKDQLQQVNPPKYEKCEDMSNLTYLNDASVLHNLKQRYYAKLIYTYSGLFCVAINPYKRFPVYTQRCAKLYRGKRRNEVPPHIFAISDGAYVNMLTNSENQSMLITGESGAGKTENTKKVIAYFATVGASTKKADDPTQKKGSLEDQVVQTNPVLEAFGNAKTVRNDNSSRFGKFIRIHFGPSGKLAGADIETYLLEKARVISQQALERSYHIFYQMMSGSVPGLKEMLLLSNNIHDYYFVSQGKTTIPGLDDGEELLITDQAFDVLGFTQEEKNDIYKITAAVMHMGGMKFKQRGREEQAEADGTEEGERVAKLLGCDCADLYKNLLKPRIKVGNEFVTQGRNKDQVAYSVGAMSKAMFDRLFKWLVKKCNETLDTKQKRQHFIGVLDIAGFEIFDFNSFEQLCINFTNEKLQQFFNHHMFILEQEEYKREGIEWTFIDFGMDLQQTIDLIEKPMGILSILEEESMFPKATDKTFEEKLNNNHLGKSPNYLKPKPPKPGQQPAHFAIGHYAGNVPYNITGWLEKNKDPLNDTVVDQFKKSGNKLLVEIFADHPGQSGDAGGGGGKGGRGKKGGGFSTVSSSYREQLNNLMTTLRATQPHFVRCIIPNEMKQPGVIDSHLVMHQLTCNGVLEGIRICRKGFPNRMVYPDFKLRYKILAPAAVDKVASDPKKAAEAILESTGLDPDQYRLGHTKVFFRAGVLGQMEEFRDERLSKIVSWMQAYIRGYLSRKDYKKLQEQRLALVVVQRNLRKYLQIRTWPWWKLWQKVKPLLNATRIEDELAALEEKARKTQEALEKEEKLRKELEEQNSKLVTERDALQRQLDGEKGSLSEYMEKSLKLAAQKADLESQLQDLNDRFKEEEDTRNNLFQNKKKLEQEVAGLKKDIEDLELNLQKSEQDKATKDHQIRNLNDEIAHQDELINKLNKEKKNQGEVNQKTAEELQAAEDKVNHLNKVKIKLEHTLDELEDSLEREKKSRADVEKAKRKVEGDLKLTQEAVADLERNKKELEQTIQRKDKELSSLTAKLEDEQSLVGKLQKQIKELQARIEELEEEIEAERGSRVKAEKQRSDLARELEELGERLEEAGGATSAQIELNKKREAELSKLRRDLEEANIQHETTLANLRKKHNDAVAEMGEQIDTLNKLKARVEKDKVQYFSELNDMRASVDQLSNEKAAQEKIVKQLQHQLNETQGKLEEVNRTLNDFDAAKKKLSIENSDLLRQLEEAESQVNQLSKIKISLTTQLEDTKRLADEESRERATLLGKFRNLEHDLDNIREQVEEEAEGKADLQRQLSKANAEAQLWRTKYESEGVARAEELEEAKRKLQARLAEAEETIESLNQKVLALEKTKQRLSTEVEDLQIEVDRATAIANAAEKKQKAFDKIIGEWKLKVDDLAAELDASQKECRNYSTELFRLRGAYEEGQEQLEAVRRENKNLADEVKDLLDQIGEGGRNIHEIEKARKRLEAEKDELQAALEEAEAALEQEENKVLRSQLELSQVRQEIDRRIQEKEEEFENTRKNHQRALDSMQASLEAEAKGKAEALRMKKKLEADINELEIALDHANKANAEAQKNIKRYQQQLKDVQTALEEEQRARDEARELLGISERRANALQNELEESRTLLEQADRGRRQAEQELADCHEQLNELGAQNASISAAKRKLEAELQTLHSDLDELLNEAKNSEEKAKKAMVDAARLADELRAEQDHAQTQEKLRKALETQIKELQVRLDEAEANALKGGKKAIQKLEQRVRELENELDGEQRRHADAQKNLRKSERRIKELSFQADEDRKNHERMQDLVDKLQQKIKTYKRQIEEAEEIAALNLAKFRKAQQELEEAEERADLAEQAITKFRTKGRGGSAARGLSPAPHRPAFKPQLDGSAFPPRFDLQPDGEL</sequence>
<dbReference type="InterPro" id="IPR036961">
    <property type="entry name" value="Kinesin_motor_dom_sf"/>
</dbReference>
<dbReference type="GO" id="GO:0008307">
    <property type="term" value="F:structural constituent of muscle"/>
    <property type="evidence" value="ECO:0007669"/>
    <property type="project" value="UniProtKB-ARBA"/>
</dbReference>
<dbReference type="InterPro" id="IPR027417">
    <property type="entry name" value="P-loop_NTPase"/>
</dbReference>
<dbReference type="FunFam" id="1.20.5.370:FF:000005">
    <property type="entry name" value="Myosin heavy chain, isoform I"/>
    <property type="match status" value="1"/>
</dbReference>
<dbReference type="FunFam" id="1.20.5.340:FF:000025">
    <property type="entry name" value="Myosin heavy chain, isoform G"/>
    <property type="match status" value="1"/>
</dbReference>
<dbReference type="SUPFAM" id="SSF52540">
    <property type="entry name" value="P-loop containing nucleoside triphosphate hydrolases"/>
    <property type="match status" value="1"/>
</dbReference>
<evidence type="ECO:0000256" key="10">
    <source>
        <dbReference type="ARBA" id="ARBA00023179"/>
    </source>
</evidence>
<dbReference type="FunFam" id="3.40.850.10:FF:000024">
    <property type="entry name" value="Myosin heavy chain, isoform J"/>
    <property type="match status" value="1"/>
</dbReference>
<dbReference type="GO" id="GO:0007424">
    <property type="term" value="P:open tracheal system development"/>
    <property type="evidence" value="ECO:0007669"/>
    <property type="project" value="UniProtKB-ARBA"/>
</dbReference>
<dbReference type="InterPro" id="IPR000048">
    <property type="entry name" value="IQ_motif_EF-hand-BS"/>
</dbReference>
<dbReference type="RefSeq" id="XP_006569862.1">
    <property type="nucleotide sequence ID" value="XM_006569799.3"/>
</dbReference>
<comment type="subcellular location">
    <subcellularLocation>
        <location evidence="1">Cytoplasm</location>
        <location evidence="1">Myofibril</location>
    </subcellularLocation>
</comment>
<evidence type="ECO:0000256" key="1">
    <source>
        <dbReference type="ARBA" id="ARBA00004657"/>
    </source>
</evidence>
<comment type="subunit">
    <text evidence="13">Muscle myosin is a hexameric protein that consists of 2 heavy chain subunits (MHC), 2 alkali light chain subunits (MLC) and 2 regulatory light chain subunits (MLC-2).</text>
</comment>
<dbReference type="FunFam" id="1.20.5.340:FF:000019">
    <property type="entry name" value="Myosin heavy chain, isoform G"/>
    <property type="match status" value="1"/>
</dbReference>
<dbReference type="GO" id="GO:0007298">
    <property type="term" value="P:border follicle cell migration"/>
    <property type="evidence" value="ECO:0007669"/>
    <property type="project" value="UniProtKB-ARBA"/>
</dbReference>
<keyword evidence="19" id="KW-1185">Reference proteome</keyword>
<dbReference type="OrthoDB" id="6108017at2759"/>
<dbReference type="CDD" id="cd14909">
    <property type="entry name" value="MYSc_Myh1_insects_crustaceans"/>
    <property type="match status" value="1"/>
</dbReference>
<dbReference type="Pfam" id="PF00063">
    <property type="entry name" value="Myosin_head"/>
    <property type="match status" value="1"/>
</dbReference>
<accession>A0A7M7GYD4</accession>
<dbReference type="InterPro" id="IPR002928">
    <property type="entry name" value="Myosin_tail"/>
</dbReference>
<evidence type="ECO:0000256" key="13">
    <source>
        <dbReference type="ARBA" id="ARBA00038612"/>
    </source>
</evidence>
<evidence type="ECO:0000313" key="20">
    <source>
        <dbReference type="RefSeq" id="XP_006569862.1"/>
    </source>
</evidence>
<protein>
    <submittedName>
        <fullName evidence="20">Myosin heavy chain, muscle isoform X10</fullName>
    </submittedName>
</protein>